<dbReference type="Gene3D" id="1.10.10.10">
    <property type="entry name" value="Winged helix-like DNA-binding domain superfamily/Winged helix DNA-binding domain"/>
    <property type="match status" value="1"/>
</dbReference>
<evidence type="ECO:0000313" key="4">
    <source>
        <dbReference type="EMBL" id="PZF90074.1"/>
    </source>
</evidence>
<dbReference type="GO" id="GO:0045892">
    <property type="term" value="P:negative regulation of DNA-templated transcription"/>
    <property type="evidence" value="ECO:0007669"/>
    <property type="project" value="TreeGrafter"/>
</dbReference>
<dbReference type="OrthoDB" id="120836at2"/>
<evidence type="ECO:0000256" key="1">
    <source>
        <dbReference type="ARBA" id="ARBA00023015"/>
    </source>
</evidence>
<evidence type="ECO:0000256" key="3">
    <source>
        <dbReference type="ARBA" id="ARBA00023163"/>
    </source>
</evidence>
<dbReference type="InterPro" id="IPR050679">
    <property type="entry name" value="Bact_HTH_transcr_reg"/>
</dbReference>
<dbReference type="CDD" id="cd07377">
    <property type="entry name" value="WHTH_GntR"/>
    <property type="match status" value="1"/>
</dbReference>
<keyword evidence="5" id="KW-1185">Reference proteome</keyword>
<name>A0A2W2CB22_9ACTN</name>
<dbReference type="PROSITE" id="PS50949">
    <property type="entry name" value="HTH_GNTR"/>
    <property type="match status" value="1"/>
</dbReference>
<dbReference type="AlphaFoldDB" id="A0A2W2CB22"/>
<organism evidence="4 5">
    <name type="scientific">Micromonospora endophytica</name>
    <dbReference type="NCBI Taxonomy" id="515350"/>
    <lineage>
        <taxon>Bacteria</taxon>
        <taxon>Bacillati</taxon>
        <taxon>Actinomycetota</taxon>
        <taxon>Actinomycetes</taxon>
        <taxon>Micromonosporales</taxon>
        <taxon>Micromonosporaceae</taxon>
        <taxon>Micromonospora</taxon>
    </lineage>
</organism>
<sequence>MPPSPKWVELAEHLRKQIASGDLPPGEKLPSTSQLCQIHGVSSIVVRNAMLTLKAEGLVVGVPGVGVFVAER</sequence>
<dbReference type="InterPro" id="IPR036390">
    <property type="entry name" value="WH_DNA-bd_sf"/>
</dbReference>
<comment type="caution">
    <text evidence="4">The sequence shown here is derived from an EMBL/GenBank/DDBJ whole genome shotgun (WGS) entry which is preliminary data.</text>
</comment>
<dbReference type="GO" id="GO:0003677">
    <property type="term" value="F:DNA binding"/>
    <property type="evidence" value="ECO:0007669"/>
    <property type="project" value="UniProtKB-KW"/>
</dbReference>
<reference evidence="4 5" key="1">
    <citation type="submission" date="2018-01" db="EMBL/GenBank/DDBJ databases">
        <title>Draft genome sequence of Jishengella endophytica.</title>
        <authorList>
            <person name="Sahin N."/>
            <person name="Ay H."/>
            <person name="Saygin H."/>
        </authorList>
    </citation>
    <scope>NUCLEOTIDE SEQUENCE [LARGE SCALE GENOMIC DNA]</scope>
    <source>
        <strain evidence="4 5">DSM 45430</strain>
    </source>
</reference>
<keyword evidence="3" id="KW-0804">Transcription</keyword>
<dbReference type="RefSeq" id="WP_111245413.1">
    <property type="nucleotide sequence ID" value="NZ_AP023358.1"/>
</dbReference>
<keyword evidence="1" id="KW-0805">Transcription regulation</keyword>
<dbReference type="InterPro" id="IPR036388">
    <property type="entry name" value="WH-like_DNA-bd_sf"/>
</dbReference>
<dbReference type="Proteomes" id="UP000248627">
    <property type="component" value="Unassembled WGS sequence"/>
</dbReference>
<dbReference type="SUPFAM" id="SSF46785">
    <property type="entry name" value="Winged helix' DNA-binding domain"/>
    <property type="match status" value="1"/>
</dbReference>
<accession>A0A2W2CB22</accession>
<dbReference type="GO" id="GO:0003700">
    <property type="term" value="F:DNA-binding transcription factor activity"/>
    <property type="evidence" value="ECO:0007669"/>
    <property type="project" value="InterPro"/>
</dbReference>
<dbReference type="PANTHER" id="PTHR44846:SF17">
    <property type="entry name" value="GNTR-FAMILY TRANSCRIPTIONAL REGULATOR"/>
    <property type="match status" value="1"/>
</dbReference>
<dbReference type="InterPro" id="IPR000524">
    <property type="entry name" value="Tscrpt_reg_HTH_GntR"/>
</dbReference>
<proteinExistence type="predicted"/>
<dbReference type="Pfam" id="PF00392">
    <property type="entry name" value="GntR"/>
    <property type="match status" value="1"/>
</dbReference>
<dbReference type="PANTHER" id="PTHR44846">
    <property type="entry name" value="MANNOSYL-D-GLYCERATE TRANSPORT/METABOLISM SYSTEM REPRESSOR MNGR-RELATED"/>
    <property type="match status" value="1"/>
</dbReference>
<gene>
    <name evidence="4" type="ORF">C1I93_23200</name>
</gene>
<evidence type="ECO:0000313" key="5">
    <source>
        <dbReference type="Proteomes" id="UP000248627"/>
    </source>
</evidence>
<evidence type="ECO:0000256" key="2">
    <source>
        <dbReference type="ARBA" id="ARBA00023125"/>
    </source>
</evidence>
<keyword evidence="2" id="KW-0238">DNA-binding</keyword>
<protein>
    <submittedName>
        <fullName evidence="4">GntR family transcriptional regulator</fullName>
    </submittedName>
</protein>
<dbReference type="SMART" id="SM00345">
    <property type="entry name" value="HTH_GNTR"/>
    <property type="match status" value="1"/>
</dbReference>
<dbReference type="EMBL" id="POTX01000200">
    <property type="protein sequence ID" value="PZF90074.1"/>
    <property type="molecule type" value="Genomic_DNA"/>
</dbReference>